<evidence type="ECO:0000256" key="2">
    <source>
        <dbReference type="SAM" id="MobiDB-lite"/>
    </source>
</evidence>
<accession>A0AAJ7U7X1</accession>
<feature type="region of interest" description="Disordered" evidence="2">
    <location>
        <begin position="480"/>
        <end position="504"/>
    </location>
</feature>
<dbReference type="Proteomes" id="UP001318040">
    <property type="component" value="Chromosome 52"/>
</dbReference>
<feature type="compositionally biased region" description="Polar residues" evidence="2">
    <location>
        <begin position="75"/>
        <end position="85"/>
    </location>
</feature>
<dbReference type="GO" id="GO:0004672">
    <property type="term" value="F:protein kinase activity"/>
    <property type="evidence" value="ECO:0007669"/>
    <property type="project" value="TreeGrafter"/>
</dbReference>
<feature type="compositionally biased region" description="Low complexity" evidence="2">
    <location>
        <begin position="827"/>
        <end position="837"/>
    </location>
</feature>
<feature type="compositionally biased region" description="Acidic residues" evidence="2">
    <location>
        <begin position="660"/>
        <end position="672"/>
    </location>
</feature>
<sequence>MVKSGRLGLSRSVERLHSSGPPEHPERSGPGRAWTPARPTPCSPLQEDPDPAYSPVPAAPERHAPQMSLHRTRSVPLSPNSSSQLHGAGHPERKGPDRPEPTIAGAAARPPAPPLSVPPLSPGATSGPPGTTRGPPGEATSPVSSQDFVYGNMGEGRASMAPAKQPRATRTGGPRDAPSLPCSPRSAANSAAPTPNPPAGAAWPPPPSSDAFRWAPPASKACRELPSLPSLPSLPALPALPAPAWPASPSLPPPPVPPAPAYGPAPPPPPTTPPPLPPPPPAPPQQPAPRPPPAKKSADPAVRLPDGPARPGPPERARRDAVGRAATATTPASPSSSASSPSPPWSSSSSSATSSARSLPQKPLRHGKPDRMAAAAAAAVPTTLGWRPTLLEGVEDSVGVAARIRWLHADALRSLTARCHRLFALPAPPEEGGAGGDGAAGEGAAWSDFTLLSPRPCCALPGAVFYVATRRRGPPGPTCALKVSLRPRTPHQADPCPSSTRRPPPHFNVLRTGPPVAMFVPSHLGPPPLPAAPGPVAPLPPTPGAPAALLRAVSVVPDVPRRPLSALVRSTVSLHRAEPERYERLACLLLLQLAAALEHLQAHGRSAGARALRPHRLYLAAPRPEAAAAVAAAASDAAASDAAASDADLELQRLLVVTEDEEDHDEAGEGEDASGHSHRGESDAFHLGLLAYHLAHLPDPFSDDPTLADRLRARRPEPPRGDGGGDDEEEEERGERGAAALPAAVAVLGGPAAAGAIPGDAPRPSRRGAARRSRGAAVPPVGAPRRRGAAHGRGRSPGPPAASRRRERPTRAPGRAAAELARREAGPAHGQVRRAVAGGRGGRRRKTRRGDAGGLAVRSVPRGAGPRRNLPGRESPPH</sequence>
<feature type="compositionally biased region" description="Low complexity" evidence="2">
    <location>
        <begin position="325"/>
        <end position="356"/>
    </location>
</feature>
<feature type="region of interest" description="Disordered" evidence="2">
    <location>
        <begin position="660"/>
        <end position="681"/>
    </location>
</feature>
<feature type="compositionally biased region" description="Low complexity" evidence="2">
    <location>
        <begin position="122"/>
        <end position="137"/>
    </location>
</feature>
<evidence type="ECO:0000313" key="3">
    <source>
        <dbReference type="Proteomes" id="UP001318040"/>
    </source>
</evidence>
<protein>
    <submittedName>
        <fullName evidence="4">Basic proline-rich protein-like isoform X1</fullName>
    </submittedName>
</protein>
<dbReference type="AlphaFoldDB" id="A0AAJ7U7X1"/>
<feature type="compositionally biased region" description="Low complexity" evidence="2">
    <location>
        <begin position="225"/>
        <end position="237"/>
    </location>
</feature>
<dbReference type="PANTHER" id="PTHR22972:SF8">
    <property type="entry name" value="PROTEIN KINASE DOMAIN-CONTAINING PROTEIN"/>
    <property type="match status" value="1"/>
</dbReference>
<reference evidence="4" key="1">
    <citation type="submission" date="2025-08" db="UniProtKB">
        <authorList>
            <consortium name="RefSeq"/>
        </authorList>
    </citation>
    <scope>IDENTIFICATION</scope>
    <source>
        <tissue evidence="4">Sperm</tissue>
    </source>
</reference>
<dbReference type="PANTHER" id="PTHR22972">
    <property type="entry name" value="SERINE/THREONINE PROTEIN KINASE"/>
    <property type="match status" value="1"/>
</dbReference>
<feature type="compositionally biased region" description="Basic and acidic residues" evidence="2">
    <location>
        <begin position="89"/>
        <end position="100"/>
    </location>
</feature>
<feature type="compositionally biased region" description="Pro residues" evidence="2">
    <location>
        <begin position="194"/>
        <end position="208"/>
    </location>
</feature>
<feature type="compositionally biased region" description="Low complexity" evidence="2">
    <location>
        <begin position="182"/>
        <end position="193"/>
    </location>
</feature>
<name>A0AAJ7U7X1_PETMA</name>
<feature type="compositionally biased region" description="Pro residues" evidence="2">
    <location>
        <begin position="110"/>
        <end position="121"/>
    </location>
</feature>
<keyword evidence="3" id="KW-1185">Reference proteome</keyword>
<dbReference type="KEGG" id="pmrn:116953635"/>
<feature type="compositionally biased region" description="Basic and acidic residues" evidence="2">
    <location>
        <begin position="313"/>
        <end position="322"/>
    </location>
</feature>
<feature type="compositionally biased region" description="Pro residues" evidence="2">
    <location>
        <begin position="238"/>
        <end position="294"/>
    </location>
</feature>
<feature type="compositionally biased region" description="Basic residues" evidence="2">
    <location>
        <begin position="784"/>
        <end position="794"/>
    </location>
</feature>
<gene>
    <name evidence="4" type="primary">LOC116953635</name>
</gene>
<feature type="region of interest" description="Disordered" evidence="2">
    <location>
        <begin position="712"/>
        <end position="878"/>
    </location>
</feature>
<proteinExistence type="inferred from homology"/>
<dbReference type="PRINTS" id="PR01217">
    <property type="entry name" value="PRICHEXTENSN"/>
</dbReference>
<comment type="similarity">
    <text evidence="1">Belongs to the protein kinase superfamily.</text>
</comment>
<dbReference type="RefSeq" id="XP_032829908.1">
    <property type="nucleotide sequence ID" value="XM_032974017.1"/>
</dbReference>
<organism evidence="3 4">
    <name type="scientific">Petromyzon marinus</name>
    <name type="common">Sea lamprey</name>
    <dbReference type="NCBI Taxonomy" id="7757"/>
    <lineage>
        <taxon>Eukaryota</taxon>
        <taxon>Metazoa</taxon>
        <taxon>Chordata</taxon>
        <taxon>Craniata</taxon>
        <taxon>Vertebrata</taxon>
        <taxon>Cyclostomata</taxon>
        <taxon>Hyperoartia</taxon>
        <taxon>Petromyzontiformes</taxon>
        <taxon>Petromyzontidae</taxon>
        <taxon>Petromyzon</taxon>
    </lineage>
</organism>
<dbReference type="InterPro" id="IPR051511">
    <property type="entry name" value="MitoQC_Scaffold_Kinases"/>
</dbReference>
<evidence type="ECO:0000256" key="1">
    <source>
        <dbReference type="ARBA" id="ARBA00038349"/>
    </source>
</evidence>
<evidence type="ECO:0000313" key="4">
    <source>
        <dbReference type="RefSeq" id="XP_032829908.1"/>
    </source>
</evidence>
<feature type="compositionally biased region" description="Basic residues" evidence="2">
    <location>
        <begin position="764"/>
        <end position="774"/>
    </location>
</feature>
<feature type="compositionally biased region" description="Low complexity" evidence="2">
    <location>
        <begin position="737"/>
        <end position="762"/>
    </location>
</feature>
<feature type="compositionally biased region" description="Basic and acidic residues" evidence="2">
    <location>
        <begin position="12"/>
        <end position="29"/>
    </location>
</feature>
<feature type="region of interest" description="Disordered" evidence="2">
    <location>
        <begin position="1"/>
        <end position="373"/>
    </location>
</feature>